<keyword evidence="6" id="KW-1185">Reference proteome</keyword>
<organism evidence="5 6">
    <name type="scientific">Steroidobacter gossypii</name>
    <dbReference type="NCBI Taxonomy" id="2805490"/>
    <lineage>
        <taxon>Bacteria</taxon>
        <taxon>Pseudomonadati</taxon>
        <taxon>Pseudomonadota</taxon>
        <taxon>Gammaproteobacteria</taxon>
        <taxon>Steroidobacterales</taxon>
        <taxon>Steroidobacteraceae</taxon>
        <taxon>Steroidobacter</taxon>
    </lineage>
</organism>
<dbReference type="Pfam" id="PF00067">
    <property type="entry name" value="p450"/>
    <property type="match status" value="1"/>
</dbReference>
<dbReference type="PROSITE" id="PS00086">
    <property type="entry name" value="CYTOCHROME_P450"/>
    <property type="match status" value="1"/>
</dbReference>
<dbReference type="EMBL" id="JAEVLS010000008">
    <property type="protein sequence ID" value="MBM0108585.1"/>
    <property type="molecule type" value="Genomic_DNA"/>
</dbReference>
<evidence type="ECO:0000313" key="6">
    <source>
        <dbReference type="Proteomes" id="UP000661077"/>
    </source>
</evidence>
<comment type="similarity">
    <text evidence="2 3">Belongs to the cytochrome P450 family.</text>
</comment>
<name>A0ABS1X5W6_9GAMM</name>
<protein>
    <submittedName>
        <fullName evidence="5">Cytochrome P450</fullName>
    </submittedName>
</protein>
<evidence type="ECO:0000256" key="2">
    <source>
        <dbReference type="ARBA" id="ARBA00010617"/>
    </source>
</evidence>
<feature type="compositionally biased region" description="Low complexity" evidence="4">
    <location>
        <begin position="1"/>
        <end position="14"/>
    </location>
</feature>
<reference evidence="5 6" key="1">
    <citation type="journal article" date="2021" name="Int. J. Syst. Evol. Microbiol.">
        <title>Steroidobacter gossypii sp. nov., isolated from soil of cotton cropping field.</title>
        <authorList>
            <person name="Huang R."/>
            <person name="Yang S."/>
            <person name="Zhen C."/>
            <person name="Liu W."/>
        </authorList>
    </citation>
    <scope>NUCLEOTIDE SEQUENCE [LARGE SCALE GENOMIC DNA]</scope>
    <source>
        <strain evidence="5 6">S1-65</strain>
    </source>
</reference>
<keyword evidence="3" id="KW-0479">Metal-binding</keyword>
<dbReference type="PANTHER" id="PTHR46696:SF1">
    <property type="entry name" value="CYTOCHROME P450 YJIB-RELATED"/>
    <property type="match status" value="1"/>
</dbReference>
<sequence>MTETTQEIETAQETWMPQETGTAPELFNPFLPGFDENPYEHYRMLRDNNPVQEHPMGFWFVSRHADVSALLRDARLSVADRNLAPGPMRDQYEKLIANAPVKLVSLLDSDPPDHTRLRSLVGKVFTPRSIAALEPMVTELVDEALDRIADTGSVNLIDALAFPLPFAVISTMLGMPDTNPKRLLELTETLVIALEPVADPDVMRSIVEAEVELSGMMQEVIAWKRNNPADDLLTALIQADHNGDFLSNDELVAQILLLFVAGHHTTVNLIGNGVIALLRHPDQLALLRSNPDLIGNAVEEFLRYDSPTHQTRRITLTPYQVGGREIPAGAMMIACLGSANRDERAFGPDADVLRLDREQARHHVSFSVGAHHCLGSALARLEGRVAISRLVSRFPKLALSGRVRWNGRINLRGATHIPVSV</sequence>
<evidence type="ECO:0000256" key="4">
    <source>
        <dbReference type="SAM" id="MobiDB-lite"/>
    </source>
</evidence>
<proteinExistence type="inferred from homology"/>
<evidence type="ECO:0000256" key="1">
    <source>
        <dbReference type="ARBA" id="ARBA00001971"/>
    </source>
</evidence>
<keyword evidence="3" id="KW-0503">Monooxygenase</keyword>
<keyword evidence="3" id="KW-0560">Oxidoreductase</keyword>
<dbReference type="InterPro" id="IPR001128">
    <property type="entry name" value="Cyt_P450"/>
</dbReference>
<comment type="cofactor">
    <cofactor evidence="1">
        <name>heme</name>
        <dbReference type="ChEBI" id="CHEBI:30413"/>
    </cofactor>
</comment>
<dbReference type="PANTHER" id="PTHR46696">
    <property type="entry name" value="P450, PUTATIVE (EUROFUNG)-RELATED"/>
    <property type="match status" value="1"/>
</dbReference>
<evidence type="ECO:0000256" key="3">
    <source>
        <dbReference type="RuleBase" id="RU000461"/>
    </source>
</evidence>
<dbReference type="Proteomes" id="UP000661077">
    <property type="component" value="Unassembled WGS sequence"/>
</dbReference>
<dbReference type="SUPFAM" id="SSF48264">
    <property type="entry name" value="Cytochrome P450"/>
    <property type="match status" value="1"/>
</dbReference>
<comment type="caution">
    <text evidence="5">The sequence shown here is derived from an EMBL/GenBank/DDBJ whole genome shotgun (WGS) entry which is preliminary data.</text>
</comment>
<keyword evidence="3" id="KW-0408">Iron</keyword>
<keyword evidence="3" id="KW-0349">Heme</keyword>
<evidence type="ECO:0000313" key="5">
    <source>
        <dbReference type="EMBL" id="MBM0108585.1"/>
    </source>
</evidence>
<feature type="region of interest" description="Disordered" evidence="4">
    <location>
        <begin position="1"/>
        <end position="22"/>
    </location>
</feature>
<gene>
    <name evidence="5" type="ORF">JM946_27950</name>
</gene>
<dbReference type="InterPro" id="IPR036396">
    <property type="entry name" value="Cyt_P450_sf"/>
</dbReference>
<dbReference type="PRINTS" id="PR00359">
    <property type="entry name" value="BP450"/>
</dbReference>
<dbReference type="Gene3D" id="1.10.630.10">
    <property type="entry name" value="Cytochrome P450"/>
    <property type="match status" value="1"/>
</dbReference>
<accession>A0ABS1X5W6</accession>
<dbReference type="RefSeq" id="WP_203170734.1">
    <property type="nucleotide sequence ID" value="NZ_JAEVLS010000008.1"/>
</dbReference>
<dbReference type="InterPro" id="IPR002397">
    <property type="entry name" value="Cyt_P450_B"/>
</dbReference>
<dbReference type="InterPro" id="IPR017972">
    <property type="entry name" value="Cyt_P450_CS"/>
</dbReference>
<dbReference type="CDD" id="cd20625">
    <property type="entry name" value="CYP164-like"/>
    <property type="match status" value="1"/>
</dbReference>